<keyword evidence="3" id="KW-0472">Membrane</keyword>
<name>A0A5C6DAH3_9BACT</name>
<feature type="coiled-coil region" evidence="2">
    <location>
        <begin position="223"/>
        <end position="302"/>
    </location>
</feature>
<evidence type="ECO:0000256" key="2">
    <source>
        <dbReference type="SAM" id="Coils"/>
    </source>
</evidence>
<dbReference type="GO" id="GO:1990281">
    <property type="term" value="C:efflux pump complex"/>
    <property type="evidence" value="ECO:0007669"/>
    <property type="project" value="TreeGrafter"/>
</dbReference>
<dbReference type="PANTHER" id="PTHR30469:SF15">
    <property type="entry name" value="HLYD FAMILY OF SECRETION PROTEINS"/>
    <property type="match status" value="1"/>
</dbReference>
<evidence type="ECO:0000256" key="3">
    <source>
        <dbReference type="SAM" id="Phobius"/>
    </source>
</evidence>
<feature type="domain" description="CusB-like beta-barrel" evidence="4">
    <location>
        <begin position="353"/>
        <end position="422"/>
    </location>
</feature>
<evidence type="ECO:0000259" key="5">
    <source>
        <dbReference type="Pfam" id="PF25967"/>
    </source>
</evidence>
<keyword evidence="2" id="KW-0175">Coiled coil</keyword>
<dbReference type="Gene3D" id="2.40.420.20">
    <property type="match status" value="1"/>
</dbReference>
<dbReference type="NCBIfam" id="TIGR01730">
    <property type="entry name" value="RND_mfp"/>
    <property type="match status" value="1"/>
</dbReference>
<sequence length="522" mass="56974">MANSPIDLSRLALDRSPPSESAALNPRRKRWFSRYMLPLCIFLGFVALLGAAAGRQLLPSTRVTVVPVMVKRAELQPTGTTLFQAPGWIEPRPTAISVAALAPGVIEELSVVEGQQVEKGEAIARLISIDAEMDVERARNTLAIRDAEVNRARAELDAAKIRVENPVHLHVQLADAQSALAKTQTELAKLPFLVAAAEANAEYAHDSMEGKRLARGAISGRVIARSESEHATADAELHELRSRRPNLQREVDALTDKVNAVRQQLKLLVEETRQFEAAKAELQSAEGMREEAKLRLRQAELVLQRNVVRAPISGRVLRRIASPGTRVMGLDPTAGQSSSTVIEMYDPNRLQVRADVRLEDVPMVMRGQTVEIETASTPGVIQGRVLRMTSTANIQKNTLEVKVELIDPPENVRPEMLVTASFLAPIIGESGGESTATERKFIPDQLVQTGESGTFVWIVDENNAAQRRTVDVGSRSDGGLVEIISGLNLTDKLVVAGVEQLKQGSLVVVTGDDQTFGINQWH</sequence>
<protein>
    <submittedName>
        <fullName evidence="6">Multidrug efflux system subunit MdtA</fullName>
    </submittedName>
</protein>
<organism evidence="6 7">
    <name type="scientific">Novipirellula aureliae</name>
    <dbReference type="NCBI Taxonomy" id="2527966"/>
    <lineage>
        <taxon>Bacteria</taxon>
        <taxon>Pseudomonadati</taxon>
        <taxon>Planctomycetota</taxon>
        <taxon>Planctomycetia</taxon>
        <taxon>Pirellulales</taxon>
        <taxon>Pirellulaceae</taxon>
        <taxon>Novipirellula</taxon>
    </lineage>
</organism>
<dbReference type="AlphaFoldDB" id="A0A5C6DAH3"/>
<reference evidence="6 7" key="1">
    <citation type="submission" date="2019-02" db="EMBL/GenBank/DDBJ databases">
        <title>Deep-cultivation of Planctomycetes and their phenomic and genomic characterization uncovers novel biology.</title>
        <authorList>
            <person name="Wiegand S."/>
            <person name="Jogler M."/>
            <person name="Boedeker C."/>
            <person name="Pinto D."/>
            <person name="Vollmers J."/>
            <person name="Rivas-Marin E."/>
            <person name="Kohn T."/>
            <person name="Peeters S.H."/>
            <person name="Heuer A."/>
            <person name="Rast P."/>
            <person name="Oberbeckmann S."/>
            <person name="Bunk B."/>
            <person name="Jeske O."/>
            <person name="Meyerdierks A."/>
            <person name="Storesund J.E."/>
            <person name="Kallscheuer N."/>
            <person name="Luecker S."/>
            <person name="Lage O.M."/>
            <person name="Pohl T."/>
            <person name="Merkel B.J."/>
            <person name="Hornburger P."/>
            <person name="Mueller R.-W."/>
            <person name="Bruemmer F."/>
            <person name="Labrenz M."/>
            <person name="Spormann A.M."/>
            <person name="Op Den Camp H."/>
            <person name="Overmann J."/>
            <person name="Amann R."/>
            <person name="Jetten M.S.M."/>
            <person name="Mascher T."/>
            <person name="Medema M.H."/>
            <person name="Devos D.P."/>
            <person name="Kaster A.-K."/>
            <person name="Ovreas L."/>
            <person name="Rohde M."/>
            <person name="Galperin M.Y."/>
            <person name="Jogler C."/>
        </authorList>
    </citation>
    <scope>NUCLEOTIDE SEQUENCE [LARGE SCALE GENOMIC DNA]</scope>
    <source>
        <strain evidence="6 7">Q31b</strain>
    </source>
</reference>
<dbReference type="InterPro" id="IPR058792">
    <property type="entry name" value="Beta-barrel_RND_2"/>
</dbReference>
<evidence type="ECO:0000256" key="1">
    <source>
        <dbReference type="ARBA" id="ARBA00009477"/>
    </source>
</evidence>
<dbReference type="Gene3D" id="1.10.287.470">
    <property type="entry name" value="Helix hairpin bin"/>
    <property type="match status" value="1"/>
</dbReference>
<proteinExistence type="inferred from homology"/>
<comment type="caution">
    <text evidence="6">The sequence shown here is derived from an EMBL/GenBank/DDBJ whole genome shotgun (WGS) entry which is preliminary data.</text>
</comment>
<keyword evidence="3" id="KW-1133">Transmembrane helix</keyword>
<dbReference type="GO" id="GO:0015562">
    <property type="term" value="F:efflux transmembrane transporter activity"/>
    <property type="evidence" value="ECO:0007669"/>
    <property type="project" value="TreeGrafter"/>
</dbReference>
<dbReference type="Gene3D" id="2.40.50.100">
    <property type="match status" value="1"/>
</dbReference>
<dbReference type="Proteomes" id="UP000315471">
    <property type="component" value="Unassembled WGS sequence"/>
</dbReference>
<dbReference type="InterPro" id="IPR058627">
    <property type="entry name" value="MdtA-like_C"/>
</dbReference>
<dbReference type="EMBL" id="SJPY01000012">
    <property type="protein sequence ID" value="TWU34153.1"/>
    <property type="molecule type" value="Genomic_DNA"/>
</dbReference>
<comment type="similarity">
    <text evidence="1">Belongs to the membrane fusion protein (MFP) (TC 8.A.1) family.</text>
</comment>
<dbReference type="Gene3D" id="2.40.30.170">
    <property type="match status" value="1"/>
</dbReference>
<keyword evidence="7" id="KW-1185">Reference proteome</keyword>
<accession>A0A5C6DAH3</accession>
<gene>
    <name evidence="6" type="ORF">Q31b_56240</name>
</gene>
<dbReference type="SUPFAM" id="SSF111369">
    <property type="entry name" value="HlyD-like secretion proteins"/>
    <property type="match status" value="1"/>
</dbReference>
<feature type="transmembrane region" description="Helical" evidence="3">
    <location>
        <begin position="35"/>
        <end position="54"/>
    </location>
</feature>
<feature type="domain" description="Multidrug resistance protein MdtA-like C-terminal permuted SH3" evidence="5">
    <location>
        <begin position="442"/>
        <end position="499"/>
    </location>
</feature>
<keyword evidence="3" id="KW-0812">Transmembrane</keyword>
<dbReference type="Pfam" id="PF25954">
    <property type="entry name" value="Beta-barrel_RND_2"/>
    <property type="match status" value="1"/>
</dbReference>
<dbReference type="PANTHER" id="PTHR30469">
    <property type="entry name" value="MULTIDRUG RESISTANCE PROTEIN MDTA"/>
    <property type="match status" value="1"/>
</dbReference>
<evidence type="ECO:0000259" key="4">
    <source>
        <dbReference type="Pfam" id="PF25954"/>
    </source>
</evidence>
<dbReference type="RefSeq" id="WP_146602686.1">
    <property type="nucleotide sequence ID" value="NZ_SJPY01000012.1"/>
</dbReference>
<evidence type="ECO:0000313" key="7">
    <source>
        <dbReference type="Proteomes" id="UP000315471"/>
    </source>
</evidence>
<dbReference type="OrthoDB" id="234983at2"/>
<dbReference type="Pfam" id="PF25967">
    <property type="entry name" value="RND-MFP_C"/>
    <property type="match status" value="1"/>
</dbReference>
<evidence type="ECO:0000313" key="6">
    <source>
        <dbReference type="EMBL" id="TWU34153.1"/>
    </source>
</evidence>
<dbReference type="InterPro" id="IPR006143">
    <property type="entry name" value="RND_pump_MFP"/>
</dbReference>